<proteinExistence type="predicted"/>
<accession>A0A645B1E7</accession>
<evidence type="ECO:0000313" key="1">
    <source>
        <dbReference type="EMBL" id="MPM59282.1"/>
    </source>
</evidence>
<dbReference type="AlphaFoldDB" id="A0A645B1E7"/>
<sequence>MNWYIIYDDMKSIYSIKVLQRILDHWGIGQIEDVTYFDCAGRNIWRHYISTNQGDFELYSYPYLEKEYAEAKLRSFFKERLNWDPKTLDQRKVIHGFDRYHVLVQLTKKHQISVKQASKDLDLLIGLSIEKAFRVYGTIFQMHLDGANVNKTGVLVSYGLWSIQDYKKGRANVLVDSRMNSYDQLDATIELLDKVKPLIEKYILKGGWFELYLSNDMSLHFWRADTFPAIEVHLKSRKNDLLIFEEKELFYTRDYRDK</sequence>
<gene>
    <name evidence="1" type="ORF">SDC9_106122</name>
</gene>
<organism evidence="1">
    <name type="scientific">bioreactor metagenome</name>
    <dbReference type="NCBI Taxonomy" id="1076179"/>
    <lineage>
        <taxon>unclassified sequences</taxon>
        <taxon>metagenomes</taxon>
        <taxon>ecological metagenomes</taxon>
    </lineage>
</organism>
<comment type="caution">
    <text evidence="1">The sequence shown here is derived from an EMBL/GenBank/DDBJ whole genome shotgun (WGS) entry which is preliminary data.</text>
</comment>
<reference evidence="1" key="1">
    <citation type="submission" date="2019-08" db="EMBL/GenBank/DDBJ databases">
        <authorList>
            <person name="Kucharzyk K."/>
            <person name="Murdoch R.W."/>
            <person name="Higgins S."/>
            <person name="Loffler F."/>
        </authorList>
    </citation>
    <scope>NUCLEOTIDE SEQUENCE</scope>
</reference>
<name>A0A645B1E7_9ZZZZ</name>
<dbReference type="EMBL" id="VSSQ01017210">
    <property type="protein sequence ID" value="MPM59282.1"/>
    <property type="molecule type" value="Genomic_DNA"/>
</dbReference>
<protein>
    <submittedName>
        <fullName evidence="1">Uncharacterized protein</fullName>
    </submittedName>
</protein>